<dbReference type="InterPro" id="IPR041661">
    <property type="entry name" value="ZN622/Rei1/Reh1_Znf-C2H2"/>
</dbReference>
<accession>U6GDZ2</accession>
<gene>
    <name evidence="3" type="ORF">EAH_00005130</name>
</gene>
<proteinExistence type="predicted"/>
<dbReference type="Proteomes" id="UP000018050">
    <property type="component" value="Unassembled WGS sequence"/>
</dbReference>
<feature type="compositionally biased region" description="Acidic residues" evidence="1">
    <location>
        <begin position="288"/>
        <end position="303"/>
    </location>
</feature>
<dbReference type="AlphaFoldDB" id="U6GDZ2"/>
<evidence type="ECO:0000313" key="4">
    <source>
        <dbReference type="Proteomes" id="UP000018050"/>
    </source>
</evidence>
<dbReference type="GO" id="GO:0042273">
    <property type="term" value="P:ribosomal large subunit biogenesis"/>
    <property type="evidence" value="ECO:0007669"/>
    <property type="project" value="TreeGrafter"/>
</dbReference>
<dbReference type="GO" id="GO:0030687">
    <property type="term" value="C:preribosome, large subunit precursor"/>
    <property type="evidence" value="ECO:0007669"/>
    <property type="project" value="TreeGrafter"/>
</dbReference>
<sequence length="460" mass="53292">MLRDKQSTEPTTPPVCVCMYNMRRRSQQLPVVTISEFERKIALLRLARQYAEGEGPVGGFQPLTSEREGPQGTSALSGAAAEFHAAVRCNKKGRDHLKKQHPQQEQQPDDEDTETAATADERTAAAKAEAAAWRAALQHHPERCNLFKKMPAFASVAENLKYMNKAYGFFIPDEEYCVNPAGLLRCLWREQQQEPRCLFCYKRFRGIRAALQHMQQQRHFQLKWNEEQQDLLHRFYDYKKSYYELLERLNRPKAPELQAPKVCSDTRHEDETPAEATTDTEAAKMTGDEESAWEDCSSDDGDETTAPSEQQELEAILKARGWRHAHVTDEGHLQLPSGQEVLHRSHAIFCRQRLRRVEPQLAEQCVLQDMAGVPPQHALVNHKWSLALCKRRKLQKHLGIVGGELSLQRQQRPLLLPQQRRLMWRREAEHQRKQQNQRMRLGIKANILQRKILRETKFFL</sequence>
<feature type="region of interest" description="Disordered" evidence="1">
    <location>
        <begin position="257"/>
        <end position="308"/>
    </location>
</feature>
<dbReference type="GeneID" id="25268583"/>
<dbReference type="OMA" id="SHAIFCR"/>
<evidence type="ECO:0000313" key="3">
    <source>
        <dbReference type="EMBL" id="CDI77523.1"/>
    </source>
</evidence>
<protein>
    <recommendedName>
        <fullName evidence="2">ZN622/Rei1/Reh1 zinc finger C2H2-type domain-containing protein</fullName>
    </recommendedName>
</protein>
<feature type="domain" description="ZN622/Rei1/Reh1 zinc finger C2H2-type" evidence="2">
    <location>
        <begin position="153"/>
        <end position="242"/>
    </location>
</feature>
<dbReference type="Pfam" id="PF12756">
    <property type="entry name" value="zf-C2H2_2"/>
    <property type="match status" value="1"/>
</dbReference>
<organism evidence="3 4">
    <name type="scientific">Eimeria acervulina</name>
    <name type="common">Coccidian parasite</name>
    <dbReference type="NCBI Taxonomy" id="5801"/>
    <lineage>
        <taxon>Eukaryota</taxon>
        <taxon>Sar</taxon>
        <taxon>Alveolata</taxon>
        <taxon>Apicomplexa</taxon>
        <taxon>Conoidasida</taxon>
        <taxon>Coccidia</taxon>
        <taxon>Eucoccidiorida</taxon>
        <taxon>Eimeriorina</taxon>
        <taxon>Eimeriidae</taxon>
        <taxon>Eimeria</taxon>
    </lineage>
</organism>
<evidence type="ECO:0000256" key="1">
    <source>
        <dbReference type="SAM" id="MobiDB-lite"/>
    </source>
</evidence>
<reference evidence="3" key="2">
    <citation type="submission" date="2013-10" db="EMBL/GenBank/DDBJ databases">
        <authorList>
            <person name="Aslett M."/>
        </authorList>
    </citation>
    <scope>NUCLEOTIDE SEQUENCE [LARGE SCALE GENOMIC DNA]</scope>
    <source>
        <strain evidence="3">Houghton</strain>
    </source>
</reference>
<dbReference type="SUPFAM" id="SSF57667">
    <property type="entry name" value="beta-beta-alpha zinc fingers"/>
    <property type="match status" value="1"/>
</dbReference>
<evidence type="ECO:0000259" key="2">
    <source>
        <dbReference type="Pfam" id="PF12756"/>
    </source>
</evidence>
<reference evidence="3" key="1">
    <citation type="submission" date="2013-10" db="EMBL/GenBank/DDBJ databases">
        <title>Genomic analysis of the causative agents of coccidiosis in chickens.</title>
        <authorList>
            <person name="Reid A.J."/>
            <person name="Blake D."/>
            <person name="Billington K."/>
            <person name="Browne H."/>
            <person name="Dunn M."/>
            <person name="Hung S."/>
            <person name="Kawahara F."/>
            <person name="Miranda-Saavedra D."/>
            <person name="Mourier T."/>
            <person name="Nagra H."/>
            <person name="Otto T.D."/>
            <person name="Rawlings N."/>
            <person name="Sanchez A."/>
            <person name="Sanders M."/>
            <person name="Subramaniam C."/>
            <person name="Tay Y."/>
            <person name="Dear P."/>
            <person name="Doerig C."/>
            <person name="Gruber A."/>
            <person name="Parkinson J."/>
            <person name="Shirley M."/>
            <person name="Wan K.L."/>
            <person name="Berriman M."/>
            <person name="Tomley F."/>
            <person name="Pain A."/>
        </authorList>
    </citation>
    <scope>NUCLEOTIDE SEQUENCE [LARGE SCALE GENOMIC DNA]</scope>
    <source>
        <strain evidence="3">Houghton</strain>
    </source>
</reference>
<dbReference type="OrthoDB" id="19329at2759"/>
<feature type="region of interest" description="Disordered" evidence="1">
    <location>
        <begin position="54"/>
        <end position="77"/>
    </location>
</feature>
<dbReference type="EMBL" id="HG670680">
    <property type="protein sequence ID" value="CDI77523.1"/>
    <property type="molecule type" value="Genomic_DNA"/>
</dbReference>
<dbReference type="VEuPathDB" id="ToxoDB:EAH_00005130"/>
<keyword evidence="4" id="KW-1185">Reference proteome</keyword>
<dbReference type="InterPro" id="IPR036236">
    <property type="entry name" value="Znf_C2H2_sf"/>
</dbReference>
<dbReference type="RefSeq" id="XP_013252138.1">
    <property type="nucleotide sequence ID" value="XM_013396684.1"/>
</dbReference>
<dbReference type="InterPro" id="IPR040025">
    <property type="entry name" value="Znf622/Rei1/Reh1"/>
</dbReference>
<dbReference type="PANTHER" id="PTHR13182:SF8">
    <property type="entry name" value="CYTOPLASMIC 60S SUBUNIT BIOGENESIS FACTOR ZNF622"/>
    <property type="match status" value="1"/>
</dbReference>
<name>U6GDZ2_EIMAC</name>
<feature type="region of interest" description="Disordered" evidence="1">
    <location>
        <begin position="93"/>
        <end position="124"/>
    </location>
</feature>
<dbReference type="PANTHER" id="PTHR13182">
    <property type="entry name" value="ZINC FINGER PROTEIN 622"/>
    <property type="match status" value="1"/>
</dbReference>